<dbReference type="Proteomes" id="UP000332933">
    <property type="component" value="Unassembled WGS sequence"/>
</dbReference>
<dbReference type="GO" id="GO:0005770">
    <property type="term" value="C:late endosome"/>
    <property type="evidence" value="ECO:0007669"/>
    <property type="project" value="UniProtKB-SubCell"/>
</dbReference>
<reference evidence="19" key="2">
    <citation type="submission" date="2019-06" db="EMBL/GenBank/DDBJ databases">
        <title>Genomics analysis of Aphanomyces spp. identifies a new class of oomycete effector associated with host adaptation.</title>
        <authorList>
            <person name="Gaulin E."/>
        </authorList>
    </citation>
    <scope>NUCLEOTIDE SEQUENCE</scope>
    <source>
        <strain evidence="19">CBS 578.67</strain>
    </source>
</reference>
<dbReference type="GO" id="GO:0005776">
    <property type="term" value="C:autophagosome"/>
    <property type="evidence" value="ECO:0007669"/>
    <property type="project" value="UniProtKB-SubCell"/>
</dbReference>
<evidence type="ECO:0000256" key="4">
    <source>
        <dbReference type="ARBA" id="ARBA00004412"/>
    </source>
</evidence>
<dbReference type="AlphaFoldDB" id="A0A485KJL7"/>
<comment type="function">
    <text evidence="16">Involved in trafficking and recycling of synaptic vesicles.</text>
</comment>
<evidence type="ECO:0000256" key="9">
    <source>
        <dbReference type="ARBA" id="ARBA00022692"/>
    </source>
</evidence>
<gene>
    <name evidence="20" type="primary">Aste57867_8177</name>
    <name evidence="19" type="ORF">As57867_008146</name>
    <name evidence="20" type="ORF">ASTE57867_8177</name>
</gene>
<dbReference type="EMBL" id="CAADRA010005114">
    <property type="protein sequence ID" value="VFT85065.1"/>
    <property type="molecule type" value="Genomic_DNA"/>
</dbReference>
<evidence type="ECO:0000256" key="10">
    <source>
        <dbReference type="ARBA" id="ARBA00022753"/>
    </source>
</evidence>
<keyword evidence="13" id="KW-0333">Golgi apparatus</keyword>
<dbReference type="InterPro" id="IPR044234">
    <property type="entry name" value="TMEM230"/>
</dbReference>
<evidence type="ECO:0000256" key="3">
    <source>
        <dbReference type="ARBA" id="ARBA00004234"/>
    </source>
</evidence>
<organism evidence="20 21">
    <name type="scientific">Aphanomyces stellatus</name>
    <dbReference type="NCBI Taxonomy" id="120398"/>
    <lineage>
        <taxon>Eukaryota</taxon>
        <taxon>Sar</taxon>
        <taxon>Stramenopiles</taxon>
        <taxon>Oomycota</taxon>
        <taxon>Saprolegniomycetes</taxon>
        <taxon>Saprolegniales</taxon>
        <taxon>Verrucalvaceae</taxon>
        <taxon>Aphanomyces</taxon>
    </lineage>
</organism>
<keyword evidence="11 18" id="KW-1133">Transmembrane helix</keyword>
<evidence type="ECO:0000256" key="5">
    <source>
        <dbReference type="ARBA" id="ARBA00004419"/>
    </source>
</evidence>
<keyword evidence="12" id="KW-0770">Synapse</keyword>
<dbReference type="PANTHER" id="PTHR15664">
    <property type="entry name" value="C20ORF30 PROTEIN"/>
    <property type="match status" value="1"/>
</dbReference>
<evidence type="ECO:0000313" key="21">
    <source>
        <dbReference type="Proteomes" id="UP000332933"/>
    </source>
</evidence>
<dbReference type="EMBL" id="VJMH01005093">
    <property type="protein sequence ID" value="KAF0701326.1"/>
    <property type="molecule type" value="Genomic_DNA"/>
</dbReference>
<feature type="transmembrane region" description="Helical" evidence="18">
    <location>
        <begin position="111"/>
        <end position="130"/>
    </location>
</feature>
<evidence type="ECO:0000256" key="16">
    <source>
        <dbReference type="ARBA" id="ARBA00024003"/>
    </source>
</evidence>
<dbReference type="GO" id="GO:0016020">
    <property type="term" value="C:membrane"/>
    <property type="evidence" value="ECO:0007669"/>
    <property type="project" value="UniProtKB-SubCell"/>
</dbReference>
<keyword evidence="10" id="KW-0967">Endosome</keyword>
<evidence type="ECO:0000256" key="18">
    <source>
        <dbReference type="SAM" id="Phobius"/>
    </source>
</evidence>
<name>A0A485KJL7_9STRA</name>
<keyword evidence="15" id="KW-0968">Cytoplasmic vesicle</keyword>
<feature type="transmembrane region" description="Helical" evidence="18">
    <location>
        <begin position="85"/>
        <end position="105"/>
    </location>
</feature>
<dbReference type="OrthoDB" id="5597044at2759"/>
<sequence>MMSAVAPRDVLEANALTKGTKHATPTDDDDDDAVTVDIDLKDDTKTTTTHHQTLKLTPIQRFSVGSTWTQFKDAVQESQIPVKTAIAALTLLVVGTVLLVLGFVSTAEGHGWSHVFLGMIAFIPGSYATVQLYGAYRGWRGYAFHNLPSYEGA</sequence>
<evidence type="ECO:0000256" key="13">
    <source>
        <dbReference type="ARBA" id="ARBA00023034"/>
    </source>
</evidence>
<evidence type="ECO:0000256" key="8">
    <source>
        <dbReference type="ARBA" id="ARBA00007743"/>
    </source>
</evidence>
<evidence type="ECO:0000256" key="17">
    <source>
        <dbReference type="ARBA" id="ARBA00024088"/>
    </source>
</evidence>
<evidence type="ECO:0000256" key="15">
    <source>
        <dbReference type="ARBA" id="ARBA00023329"/>
    </source>
</evidence>
<evidence type="ECO:0000256" key="11">
    <source>
        <dbReference type="ARBA" id="ARBA00022989"/>
    </source>
</evidence>
<accession>A0A485KJL7</accession>
<comment type="similarity">
    <text evidence="8">Belongs to the TMEM134/TMEM230 family.</text>
</comment>
<keyword evidence="14 18" id="KW-0472">Membrane</keyword>
<dbReference type="InterPro" id="IPR008590">
    <property type="entry name" value="TMEM_230/134"/>
</dbReference>
<evidence type="ECO:0000256" key="14">
    <source>
        <dbReference type="ARBA" id="ARBA00023136"/>
    </source>
</evidence>
<reference evidence="20 21" key="1">
    <citation type="submission" date="2019-03" db="EMBL/GenBank/DDBJ databases">
        <authorList>
            <person name="Gaulin E."/>
            <person name="Dumas B."/>
        </authorList>
    </citation>
    <scope>NUCLEOTIDE SEQUENCE [LARGE SCALE GENOMIC DNA]</scope>
    <source>
        <strain evidence="20">CBS 568.67</strain>
    </source>
</reference>
<comment type="subcellular location">
    <subcellularLocation>
        <location evidence="5">Cytoplasmic vesicle</location>
        <location evidence="5">Autophagosome</location>
    </subcellularLocation>
    <subcellularLocation>
        <location evidence="3">Cytoplasmic vesicle</location>
        <location evidence="3">Secretory vesicle</location>
        <location evidence="3">Synaptic vesicle</location>
    </subcellularLocation>
    <subcellularLocation>
        <location evidence="4">Early endosome</location>
    </subcellularLocation>
    <subcellularLocation>
        <location evidence="6">Golgi apparatus</location>
        <location evidence="6">trans-Golgi network</location>
    </subcellularLocation>
    <subcellularLocation>
        <location evidence="7">Late endosome</location>
    </subcellularLocation>
    <subcellularLocation>
        <location evidence="1">Membrane</location>
        <topology evidence="1">Multi-pass membrane protein</topology>
    </subcellularLocation>
    <subcellularLocation>
        <location evidence="2">Recycling endosome</location>
    </subcellularLocation>
</comment>
<evidence type="ECO:0000313" key="20">
    <source>
        <dbReference type="EMBL" id="VFT85065.1"/>
    </source>
</evidence>
<proteinExistence type="inferred from homology"/>
<evidence type="ECO:0000313" key="19">
    <source>
        <dbReference type="EMBL" id="KAF0701326.1"/>
    </source>
</evidence>
<evidence type="ECO:0000256" key="12">
    <source>
        <dbReference type="ARBA" id="ARBA00023018"/>
    </source>
</evidence>
<evidence type="ECO:0000256" key="6">
    <source>
        <dbReference type="ARBA" id="ARBA00004601"/>
    </source>
</evidence>
<keyword evidence="21" id="KW-1185">Reference proteome</keyword>
<dbReference type="GO" id="GO:0055037">
    <property type="term" value="C:recycling endosome"/>
    <property type="evidence" value="ECO:0007669"/>
    <property type="project" value="UniProtKB-SubCell"/>
</dbReference>
<keyword evidence="9 18" id="KW-0812">Transmembrane</keyword>
<evidence type="ECO:0000256" key="7">
    <source>
        <dbReference type="ARBA" id="ARBA00004603"/>
    </source>
</evidence>
<protein>
    <recommendedName>
        <fullName evidence="17">Transmembrane protein 230</fullName>
    </recommendedName>
</protein>
<evidence type="ECO:0000256" key="1">
    <source>
        <dbReference type="ARBA" id="ARBA00004141"/>
    </source>
</evidence>
<evidence type="ECO:0000256" key="2">
    <source>
        <dbReference type="ARBA" id="ARBA00004172"/>
    </source>
</evidence>
<dbReference type="Pfam" id="PF05915">
    <property type="entry name" value="TMEM_230_134"/>
    <property type="match status" value="1"/>
</dbReference>
<dbReference type="PANTHER" id="PTHR15664:SF6">
    <property type="entry name" value="TRANSMEMBRANE PROTEIN 230"/>
    <property type="match status" value="1"/>
</dbReference>
<dbReference type="GO" id="GO:0005794">
    <property type="term" value="C:Golgi apparatus"/>
    <property type="evidence" value="ECO:0007669"/>
    <property type="project" value="UniProtKB-SubCell"/>
</dbReference>
<dbReference type="GO" id="GO:0005769">
    <property type="term" value="C:early endosome"/>
    <property type="evidence" value="ECO:0007669"/>
    <property type="project" value="UniProtKB-SubCell"/>
</dbReference>